<dbReference type="PANTHER" id="PTHR43499">
    <property type="entry name" value="ABC TRANSPORTER I FAMILY MEMBER 1"/>
    <property type="match status" value="1"/>
</dbReference>
<dbReference type="PANTHER" id="PTHR43499:SF1">
    <property type="entry name" value="ABC TRANSPORTER I FAMILY MEMBER 1"/>
    <property type="match status" value="1"/>
</dbReference>
<dbReference type="NCBIfam" id="TIGR01189">
    <property type="entry name" value="ccmA"/>
    <property type="match status" value="1"/>
</dbReference>
<feature type="domain" description="ABC transporter" evidence="7">
    <location>
        <begin position="13"/>
        <end position="216"/>
    </location>
</feature>
<proteinExistence type="predicted"/>
<dbReference type="SMART" id="SM00382">
    <property type="entry name" value="AAA"/>
    <property type="match status" value="1"/>
</dbReference>
<dbReference type="GO" id="GO:0016887">
    <property type="term" value="F:ATP hydrolysis activity"/>
    <property type="evidence" value="ECO:0007669"/>
    <property type="project" value="InterPro"/>
</dbReference>
<evidence type="ECO:0000313" key="8">
    <source>
        <dbReference type="EMBL" id="AVX02888.1"/>
    </source>
</evidence>
<dbReference type="KEGG" id="mmyr:MXMO3_00341"/>
<dbReference type="STRING" id="1122213.GCA_000423365_03053"/>
<dbReference type="GO" id="GO:0005524">
    <property type="term" value="F:ATP binding"/>
    <property type="evidence" value="ECO:0007669"/>
    <property type="project" value="UniProtKB-KW"/>
</dbReference>
<dbReference type="Proteomes" id="UP000258927">
    <property type="component" value="Chromosome"/>
</dbReference>
<dbReference type="InterPro" id="IPR005895">
    <property type="entry name" value="ABC_transptr_haem_export_CcmA"/>
</dbReference>
<evidence type="ECO:0000256" key="1">
    <source>
        <dbReference type="ARBA" id="ARBA00022448"/>
    </source>
</evidence>
<dbReference type="SUPFAM" id="SSF52540">
    <property type="entry name" value="P-loop containing nucleoside triphosphate hydrolases"/>
    <property type="match status" value="1"/>
</dbReference>
<evidence type="ECO:0000256" key="4">
    <source>
        <dbReference type="ARBA" id="ARBA00022840"/>
    </source>
</evidence>
<keyword evidence="5" id="KW-1278">Translocase</keyword>
<evidence type="ECO:0000313" key="9">
    <source>
        <dbReference type="Proteomes" id="UP000258927"/>
    </source>
</evidence>
<evidence type="ECO:0000256" key="5">
    <source>
        <dbReference type="ARBA" id="ARBA00022967"/>
    </source>
</evidence>
<name>A0A2R4MA28_9HYPH</name>
<dbReference type="GO" id="GO:0022857">
    <property type="term" value="F:transmembrane transporter activity"/>
    <property type="evidence" value="ECO:0007669"/>
    <property type="project" value="InterPro"/>
</dbReference>
<keyword evidence="6" id="KW-0472">Membrane</keyword>
<keyword evidence="3" id="KW-0201">Cytochrome c-type biogenesis</keyword>
<dbReference type="AlphaFoldDB" id="A0A2R4MA28"/>
<dbReference type="InterPro" id="IPR003439">
    <property type="entry name" value="ABC_transporter-like_ATP-bd"/>
</dbReference>
<dbReference type="Pfam" id="PF00005">
    <property type="entry name" value="ABC_tran"/>
    <property type="match status" value="1"/>
</dbReference>
<dbReference type="InterPro" id="IPR027417">
    <property type="entry name" value="P-loop_NTPase"/>
</dbReference>
<keyword evidence="4 8" id="KW-0067">ATP-binding</keyword>
<gene>
    <name evidence="8" type="ORF">MXMO3_00341</name>
</gene>
<evidence type="ECO:0000256" key="2">
    <source>
        <dbReference type="ARBA" id="ARBA00022741"/>
    </source>
</evidence>
<dbReference type="PROSITE" id="PS50893">
    <property type="entry name" value="ABC_TRANSPORTER_2"/>
    <property type="match status" value="1"/>
</dbReference>
<protein>
    <submittedName>
        <fullName evidence="8">Cytochrome c bioproteinis ATP-binding export protein CcmA</fullName>
    </submittedName>
</protein>
<evidence type="ECO:0000256" key="3">
    <source>
        <dbReference type="ARBA" id="ARBA00022748"/>
    </source>
</evidence>
<evidence type="ECO:0000256" key="6">
    <source>
        <dbReference type="ARBA" id="ARBA00023136"/>
    </source>
</evidence>
<dbReference type="RefSeq" id="WP_117394737.1">
    <property type="nucleotide sequence ID" value="NZ_CP021330.1"/>
</dbReference>
<dbReference type="GO" id="GO:0017004">
    <property type="term" value="P:cytochrome complex assembly"/>
    <property type="evidence" value="ECO:0007669"/>
    <property type="project" value="UniProtKB-KW"/>
</dbReference>
<keyword evidence="2" id="KW-0547">Nucleotide-binding</keyword>
<evidence type="ECO:0000259" key="7">
    <source>
        <dbReference type="PROSITE" id="PS50893"/>
    </source>
</evidence>
<reference evidence="8 9" key="1">
    <citation type="submission" date="2017-05" db="EMBL/GenBank/DDBJ databases">
        <title>Genome Analysis of Maritalea myrionectae HL2708#5.</title>
        <authorList>
            <consortium name="Cotde Inc.-PKNU"/>
            <person name="Jang D."/>
            <person name="Oh H.-M."/>
        </authorList>
    </citation>
    <scope>NUCLEOTIDE SEQUENCE [LARGE SCALE GENOMIC DNA]</scope>
    <source>
        <strain evidence="8 9">HL2708#5</strain>
    </source>
</reference>
<keyword evidence="9" id="KW-1185">Reference proteome</keyword>
<dbReference type="Gene3D" id="3.40.50.300">
    <property type="entry name" value="P-loop containing nucleotide triphosphate hydrolases"/>
    <property type="match status" value="1"/>
</dbReference>
<organism evidence="8 9">
    <name type="scientific">Maritalea myrionectae</name>
    <dbReference type="NCBI Taxonomy" id="454601"/>
    <lineage>
        <taxon>Bacteria</taxon>
        <taxon>Pseudomonadati</taxon>
        <taxon>Pseudomonadota</taxon>
        <taxon>Alphaproteobacteria</taxon>
        <taxon>Hyphomicrobiales</taxon>
        <taxon>Devosiaceae</taxon>
        <taxon>Maritalea</taxon>
    </lineage>
</organism>
<accession>A0A2R4MA28</accession>
<keyword evidence="1" id="KW-0813">Transport</keyword>
<dbReference type="EMBL" id="CP021330">
    <property type="protein sequence ID" value="AVX02888.1"/>
    <property type="molecule type" value="Genomic_DNA"/>
</dbReference>
<dbReference type="InterPro" id="IPR003593">
    <property type="entry name" value="AAA+_ATPase"/>
</dbReference>
<sequence length="218" mass="23139">MRKNGKNPENIALNVTDLACERGGFEIFGDVSFTAKPGEVILLRGPNGAGKSTCLATLYGALPKSAGDISFENIDPEREPREYLHIVGHVPGVKTTLTVKENLSFWAQLYGGTENVLPAIEAAGLGAIQDSEASILSAGQTRRLGLARLLVANRPIWILDEPTSALDKQGDQWVGQLIADHCAEGGIVIAATHLEIPHLAPEAVKTVMIGQAAMDHAS</sequence>